<dbReference type="InterPro" id="IPR016024">
    <property type="entry name" value="ARM-type_fold"/>
</dbReference>
<evidence type="ECO:0000256" key="1">
    <source>
        <dbReference type="SAM" id="MobiDB-lite"/>
    </source>
</evidence>
<dbReference type="Pfam" id="PF01816">
    <property type="entry name" value="LRV"/>
    <property type="match status" value="1"/>
</dbReference>
<sequence>MSTEDLTAADLLARLETEGIRAVTTAHRKQPIPSRLLQELIAEPEAPVLARAFIAAYPLSPSHLLEELLQVEQPPEVLAQLATNPRTPPPRLSELAAHADVAVRVQVATHPQLPGRELAALADDEAVEVRRALAGNPALRLPHQALLVADADDVVRVRLTAQPTLPRPVALALADDDCAVVQLQTVATATVEDDILENWAVSDDEAVQLALLQREELPVEVSNLLVQSPFPEVRRQAREGLDLDDIDLLSLVLEGDEEERAWVATQEVLPRALQSVLAQDKAESVRVALAGNPVLDETITRYFVGEASGAVCAALAANPVLDETQVEALAATREPAVLAALAYREDLAEEFYEFLMAHSVDFRRHASIQARHDRTITVETAQVLLSDPLPSVREMAVRACPTWRRPDLYELARDPAVAVRIAVLEHPNAADALLDDYAEDADAAVRACVKAERERRAQAVPRPAVKAAKAESSVDVDAANPSLPDPPSTRTAAAKSKRPAAPAIFNKLKRFFS</sequence>
<reference evidence="2 3" key="2">
    <citation type="submission" date="2023-12" db="EMBL/GenBank/DDBJ databases">
        <title>Description of an unclassified Opitutus bacterium of Verrucomicrobiota.</title>
        <authorList>
            <person name="Zhang D.-F."/>
        </authorList>
    </citation>
    <scope>NUCLEOTIDE SEQUENCE [LARGE SCALE GENOMIC DNA]</scope>
    <source>
        <strain evidence="2 3">WL0086</strain>
    </source>
</reference>
<dbReference type="EMBL" id="CP139781">
    <property type="protein sequence ID" value="WRQ86625.1"/>
    <property type="molecule type" value="Genomic_DNA"/>
</dbReference>
<dbReference type="InterPro" id="IPR011989">
    <property type="entry name" value="ARM-like"/>
</dbReference>
<accession>A0ABZ1C8I0</accession>
<dbReference type="InterPro" id="IPR004830">
    <property type="entry name" value="LRR_variant"/>
</dbReference>
<dbReference type="Proteomes" id="UP000738431">
    <property type="component" value="Chromosome"/>
</dbReference>
<evidence type="ECO:0008006" key="4">
    <source>
        <dbReference type="Google" id="ProtNLM"/>
    </source>
</evidence>
<evidence type="ECO:0000313" key="3">
    <source>
        <dbReference type="Proteomes" id="UP000738431"/>
    </source>
</evidence>
<dbReference type="RefSeq" id="WP_221033084.1">
    <property type="nucleotide sequence ID" value="NZ_CP139781.1"/>
</dbReference>
<proteinExistence type="predicted"/>
<feature type="compositionally biased region" description="Low complexity" evidence="1">
    <location>
        <begin position="458"/>
        <end position="467"/>
    </location>
</feature>
<gene>
    <name evidence="2" type="ORF">K1X11_017575</name>
</gene>
<protein>
    <recommendedName>
        <fullName evidence="4">Leucine rich repeat variant</fullName>
    </recommendedName>
</protein>
<dbReference type="SUPFAM" id="SSF48371">
    <property type="entry name" value="ARM repeat"/>
    <property type="match status" value="2"/>
</dbReference>
<feature type="region of interest" description="Disordered" evidence="1">
    <location>
        <begin position="457"/>
        <end position="499"/>
    </location>
</feature>
<evidence type="ECO:0000313" key="2">
    <source>
        <dbReference type="EMBL" id="WRQ86625.1"/>
    </source>
</evidence>
<reference evidence="2 3" key="1">
    <citation type="submission" date="2021-08" db="EMBL/GenBank/DDBJ databases">
        <authorList>
            <person name="Zhang D."/>
            <person name="Zhang A."/>
            <person name="Wang L."/>
        </authorList>
    </citation>
    <scope>NUCLEOTIDE SEQUENCE [LARGE SCALE GENOMIC DNA]</scope>
    <source>
        <strain evidence="2 3">WL0086</strain>
    </source>
</reference>
<organism evidence="2 3">
    <name type="scientific">Actomonas aquatica</name>
    <dbReference type="NCBI Taxonomy" id="2866162"/>
    <lineage>
        <taxon>Bacteria</taxon>
        <taxon>Pseudomonadati</taxon>
        <taxon>Verrucomicrobiota</taxon>
        <taxon>Opitutia</taxon>
        <taxon>Opitutales</taxon>
        <taxon>Opitutaceae</taxon>
        <taxon>Actomonas</taxon>
    </lineage>
</organism>
<keyword evidence="3" id="KW-1185">Reference proteome</keyword>
<dbReference type="Gene3D" id="1.25.10.10">
    <property type="entry name" value="Leucine-rich Repeat Variant"/>
    <property type="match status" value="1"/>
</dbReference>
<name>A0ABZ1C8I0_9BACT</name>
<feature type="compositionally biased region" description="Low complexity" evidence="1">
    <location>
        <begin position="489"/>
        <end position="499"/>
    </location>
</feature>